<dbReference type="EMBL" id="CAXITT010003455">
    <property type="protein sequence ID" value="CAL1549072.1"/>
    <property type="molecule type" value="Genomic_DNA"/>
</dbReference>
<gene>
    <name evidence="4" type="ORF">GSLYS_00022389001</name>
</gene>
<feature type="non-terminal residue" evidence="4">
    <location>
        <position position="195"/>
    </location>
</feature>
<evidence type="ECO:0000256" key="3">
    <source>
        <dbReference type="RuleBase" id="RU362118"/>
    </source>
</evidence>
<dbReference type="InterPro" id="IPR015421">
    <property type="entry name" value="PyrdxlP-dep_Trfase_major"/>
</dbReference>
<dbReference type="GO" id="GO:0019343">
    <property type="term" value="P:cysteine biosynthetic process via cystathionine"/>
    <property type="evidence" value="ECO:0007669"/>
    <property type="project" value="TreeGrafter"/>
</dbReference>
<keyword evidence="5" id="KW-1185">Reference proteome</keyword>
<dbReference type="GO" id="GO:0030170">
    <property type="term" value="F:pyridoxal phosphate binding"/>
    <property type="evidence" value="ECO:0007669"/>
    <property type="project" value="InterPro"/>
</dbReference>
<dbReference type="Proteomes" id="UP001497497">
    <property type="component" value="Unassembled WGS sequence"/>
</dbReference>
<dbReference type="Pfam" id="PF01053">
    <property type="entry name" value="Cys_Met_Meta_PP"/>
    <property type="match status" value="1"/>
</dbReference>
<accession>A0AAV2ITQ1</accession>
<dbReference type="SUPFAM" id="SSF53383">
    <property type="entry name" value="PLP-dependent transferases"/>
    <property type="match status" value="1"/>
</dbReference>
<sequence>LVPPVQISDTFRWDDAETKPDYDYSRTVNPNRDLLADALAELEGAAGGVVTNSGQSAALLALLLMPHGATVVAPHDCYGGTYRLIQGLADQGKLQAVFVDQRDDAAFAAALETRPALVWLETPSNPLLRLVDIAKRAAEAKAASALVIADNTLPTPLRQQPLALGCDLVLHSTTKALNGHADLFGGALLAADTAL</sequence>
<dbReference type="Gene3D" id="3.40.640.10">
    <property type="entry name" value="Type I PLP-dependent aspartate aminotransferase-like (Major domain)"/>
    <property type="match status" value="1"/>
</dbReference>
<dbReference type="PANTHER" id="PTHR11808:SF75">
    <property type="entry name" value="CYSTATHIONINE GAMMA-SYNTHASE"/>
    <property type="match status" value="1"/>
</dbReference>
<dbReference type="GO" id="GO:0004123">
    <property type="term" value="F:cystathionine gamma-lyase activity"/>
    <property type="evidence" value="ECO:0007669"/>
    <property type="project" value="TreeGrafter"/>
</dbReference>
<evidence type="ECO:0000256" key="1">
    <source>
        <dbReference type="ARBA" id="ARBA00001933"/>
    </source>
</evidence>
<dbReference type="AlphaFoldDB" id="A0AAV2ITQ1"/>
<keyword evidence="2 3" id="KW-0663">Pyridoxal phosphate</keyword>
<evidence type="ECO:0000313" key="4">
    <source>
        <dbReference type="EMBL" id="CAL1549072.1"/>
    </source>
</evidence>
<dbReference type="InterPro" id="IPR000277">
    <property type="entry name" value="Cys/Met-Metab_PyrdxlP-dep_enz"/>
</dbReference>
<dbReference type="GO" id="GO:0003962">
    <property type="term" value="F:cystathionine gamma-synthase activity"/>
    <property type="evidence" value="ECO:0007669"/>
    <property type="project" value="TreeGrafter"/>
</dbReference>
<dbReference type="InterPro" id="IPR015424">
    <property type="entry name" value="PyrdxlP-dep_Trfase"/>
</dbReference>
<dbReference type="GO" id="GO:0005737">
    <property type="term" value="C:cytoplasm"/>
    <property type="evidence" value="ECO:0007669"/>
    <property type="project" value="TreeGrafter"/>
</dbReference>
<reference evidence="4 5" key="1">
    <citation type="submission" date="2024-04" db="EMBL/GenBank/DDBJ databases">
        <authorList>
            <consortium name="Genoscope - CEA"/>
            <person name="William W."/>
        </authorList>
    </citation>
    <scope>NUCLEOTIDE SEQUENCE [LARGE SCALE GENOMIC DNA]</scope>
</reference>
<evidence type="ECO:0008006" key="6">
    <source>
        <dbReference type="Google" id="ProtNLM"/>
    </source>
</evidence>
<dbReference type="PANTHER" id="PTHR11808">
    <property type="entry name" value="TRANS-SULFURATION ENZYME FAMILY MEMBER"/>
    <property type="match status" value="1"/>
</dbReference>
<evidence type="ECO:0000256" key="2">
    <source>
        <dbReference type="ARBA" id="ARBA00022898"/>
    </source>
</evidence>
<dbReference type="GO" id="GO:0019346">
    <property type="term" value="P:transsulfuration"/>
    <property type="evidence" value="ECO:0007669"/>
    <property type="project" value="InterPro"/>
</dbReference>
<evidence type="ECO:0000313" key="5">
    <source>
        <dbReference type="Proteomes" id="UP001497497"/>
    </source>
</evidence>
<protein>
    <recommendedName>
        <fullName evidence="6">Cystathionine gamma-synthase</fullName>
    </recommendedName>
</protein>
<feature type="non-terminal residue" evidence="4">
    <location>
        <position position="1"/>
    </location>
</feature>
<comment type="cofactor">
    <cofactor evidence="1 3">
        <name>pyridoxal 5'-phosphate</name>
        <dbReference type="ChEBI" id="CHEBI:597326"/>
    </cofactor>
</comment>
<comment type="caution">
    <text evidence="4">The sequence shown here is derived from an EMBL/GenBank/DDBJ whole genome shotgun (WGS) entry which is preliminary data.</text>
</comment>
<comment type="similarity">
    <text evidence="3">Belongs to the trans-sulfuration enzymes family.</text>
</comment>
<proteinExistence type="inferred from homology"/>
<organism evidence="4 5">
    <name type="scientific">Lymnaea stagnalis</name>
    <name type="common">Great pond snail</name>
    <name type="synonym">Helix stagnalis</name>
    <dbReference type="NCBI Taxonomy" id="6523"/>
    <lineage>
        <taxon>Eukaryota</taxon>
        <taxon>Metazoa</taxon>
        <taxon>Spiralia</taxon>
        <taxon>Lophotrochozoa</taxon>
        <taxon>Mollusca</taxon>
        <taxon>Gastropoda</taxon>
        <taxon>Heterobranchia</taxon>
        <taxon>Euthyneura</taxon>
        <taxon>Panpulmonata</taxon>
        <taxon>Hygrophila</taxon>
        <taxon>Lymnaeoidea</taxon>
        <taxon>Lymnaeidae</taxon>
        <taxon>Lymnaea</taxon>
    </lineage>
</organism>
<name>A0AAV2ITQ1_LYMST</name>